<dbReference type="PANTHER" id="PTHR36505">
    <property type="entry name" value="BLR1072 PROTEIN"/>
    <property type="match status" value="1"/>
</dbReference>
<dbReference type="Proteomes" id="UP001259572">
    <property type="component" value="Unassembled WGS sequence"/>
</dbReference>
<accession>A0ABU3QB91</accession>
<comment type="caution">
    <text evidence="2">The sequence shown here is derived from an EMBL/GenBank/DDBJ whole genome shotgun (WGS) entry which is preliminary data.</text>
</comment>
<dbReference type="RefSeq" id="WP_315728013.1">
    <property type="nucleotide sequence ID" value="NZ_JAVUPU010000010.1"/>
</dbReference>
<dbReference type="PANTHER" id="PTHR36505:SF1">
    <property type="entry name" value="BLR1072 PROTEIN"/>
    <property type="match status" value="1"/>
</dbReference>
<dbReference type="InterPro" id="IPR011033">
    <property type="entry name" value="PRC_barrel-like_sf"/>
</dbReference>
<gene>
    <name evidence="2" type="ORF">RQX22_16920</name>
</gene>
<dbReference type="SUPFAM" id="SSF50346">
    <property type="entry name" value="PRC-barrel domain"/>
    <property type="match status" value="1"/>
</dbReference>
<organism evidence="2 3">
    <name type="scientific">Sphingosinicella rhizophila</name>
    <dbReference type="NCBI Taxonomy" id="3050082"/>
    <lineage>
        <taxon>Bacteria</taxon>
        <taxon>Pseudomonadati</taxon>
        <taxon>Pseudomonadota</taxon>
        <taxon>Alphaproteobacteria</taxon>
        <taxon>Sphingomonadales</taxon>
        <taxon>Sphingosinicellaceae</taxon>
        <taxon>Sphingosinicella</taxon>
    </lineage>
</organism>
<evidence type="ECO:0000313" key="2">
    <source>
        <dbReference type="EMBL" id="MDT9600646.1"/>
    </source>
</evidence>
<protein>
    <submittedName>
        <fullName evidence="2">PRC-barrel domain-containing protein</fullName>
    </submittedName>
</protein>
<evidence type="ECO:0000313" key="3">
    <source>
        <dbReference type="Proteomes" id="UP001259572"/>
    </source>
</evidence>
<evidence type="ECO:0000259" key="1">
    <source>
        <dbReference type="Pfam" id="PF05239"/>
    </source>
</evidence>
<feature type="domain" description="PRC-barrel" evidence="1">
    <location>
        <begin position="18"/>
        <end position="92"/>
    </location>
</feature>
<reference evidence="2 3" key="1">
    <citation type="submission" date="2023-05" db="EMBL/GenBank/DDBJ databases">
        <authorList>
            <person name="Guo Y."/>
        </authorList>
    </citation>
    <scope>NUCLEOTIDE SEQUENCE [LARGE SCALE GENOMIC DNA]</scope>
    <source>
        <strain evidence="2 3">GR2756</strain>
    </source>
</reference>
<dbReference type="InterPro" id="IPR027275">
    <property type="entry name" value="PRC-brl_dom"/>
</dbReference>
<dbReference type="Pfam" id="PF05239">
    <property type="entry name" value="PRC"/>
    <property type="match status" value="1"/>
</dbReference>
<name>A0ABU3QB91_9SPHN</name>
<dbReference type="Gene3D" id="2.30.30.240">
    <property type="entry name" value="PRC-barrel domain"/>
    <property type="match status" value="1"/>
</dbReference>
<dbReference type="EMBL" id="JAVUPU010000010">
    <property type="protein sequence ID" value="MDT9600646.1"/>
    <property type="molecule type" value="Genomic_DNA"/>
</dbReference>
<proteinExistence type="predicted"/>
<sequence>MQDSTTMSRTDSPNRLIASNRVEGTAVYNRAGEKLGRVEYFMVDKQSGKADYAVMSFGGLFGLGEDHYPLPWDVLDYDADQGGYIVDLDKEKLTGGPRYRANETPEYDRTYGQQVYGYYGIAYPW</sequence>
<keyword evidence="3" id="KW-1185">Reference proteome</keyword>